<keyword evidence="10" id="KW-1185">Reference proteome</keyword>
<dbReference type="InterPro" id="IPR009061">
    <property type="entry name" value="DNA-bd_dom_put_sf"/>
</dbReference>
<evidence type="ECO:0000259" key="8">
    <source>
        <dbReference type="PROSITE" id="PS50937"/>
    </source>
</evidence>
<dbReference type="PANTHER" id="PTHR30204:SF16">
    <property type="entry name" value="HTH-TYPE TRANSCRIPTIONAL REGULATOR CUER"/>
    <property type="match status" value="1"/>
</dbReference>
<organism evidence="9 10">
    <name type="scientific">Thioclava arctica</name>
    <dbReference type="NCBI Taxonomy" id="3238301"/>
    <lineage>
        <taxon>Bacteria</taxon>
        <taxon>Pseudomonadati</taxon>
        <taxon>Pseudomonadota</taxon>
        <taxon>Alphaproteobacteria</taxon>
        <taxon>Rhodobacterales</taxon>
        <taxon>Paracoccaceae</taxon>
        <taxon>Thioclava</taxon>
    </lineage>
</organism>
<dbReference type="PRINTS" id="PR00040">
    <property type="entry name" value="HTHMERR"/>
</dbReference>
<dbReference type="Gene3D" id="1.10.1660.10">
    <property type="match status" value="1"/>
</dbReference>
<protein>
    <recommendedName>
        <fullName evidence="2">HTH-type transcriptional regulator CueR</fullName>
    </recommendedName>
    <alternativeName>
        <fullName evidence="7">Copper efflux regulator</fullName>
    </alternativeName>
    <alternativeName>
        <fullName evidence="6">Copper export regulator</fullName>
    </alternativeName>
</protein>
<evidence type="ECO:0000313" key="10">
    <source>
        <dbReference type="Proteomes" id="UP001557465"/>
    </source>
</evidence>
<name>A0ABV3TKP8_9RHOB</name>
<dbReference type="PROSITE" id="PS50937">
    <property type="entry name" value="HTH_MERR_2"/>
    <property type="match status" value="1"/>
</dbReference>
<sequence>MNIGAAATQTGLPVKTIRYYEEIGLVTPDRRANGYRDFSAACVEQLRLLAQARHLGFSLEECRRLLALSADEDRASRDVRALAQQNLEAVREKIASLTALEGQLEGLIAQCHGDDAPDCAILDELMGLRGD</sequence>
<evidence type="ECO:0000256" key="2">
    <source>
        <dbReference type="ARBA" id="ARBA00017250"/>
    </source>
</evidence>
<dbReference type="SMART" id="SM00422">
    <property type="entry name" value="HTH_MERR"/>
    <property type="match status" value="1"/>
</dbReference>
<comment type="caution">
    <text evidence="9">The sequence shown here is derived from an EMBL/GenBank/DDBJ whole genome shotgun (WGS) entry which is preliminary data.</text>
</comment>
<evidence type="ECO:0000256" key="1">
    <source>
        <dbReference type="ARBA" id="ARBA00011738"/>
    </source>
</evidence>
<evidence type="ECO:0000256" key="7">
    <source>
        <dbReference type="ARBA" id="ARBA00032335"/>
    </source>
</evidence>
<dbReference type="EMBL" id="JBFRYC010000003">
    <property type="protein sequence ID" value="MEX1661528.1"/>
    <property type="molecule type" value="Genomic_DNA"/>
</dbReference>
<evidence type="ECO:0000256" key="4">
    <source>
        <dbReference type="ARBA" id="ARBA00023125"/>
    </source>
</evidence>
<gene>
    <name evidence="9" type="ORF">AB4874_07650</name>
</gene>
<keyword evidence="3" id="KW-0186">Copper</keyword>
<comment type="subunit">
    <text evidence="1">Homodimer.</text>
</comment>
<dbReference type="Proteomes" id="UP001557465">
    <property type="component" value="Unassembled WGS sequence"/>
</dbReference>
<keyword evidence="4" id="KW-0238">DNA-binding</keyword>
<dbReference type="InterPro" id="IPR000551">
    <property type="entry name" value="MerR-type_HTH_dom"/>
</dbReference>
<evidence type="ECO:0000256" key="6">
    <source>
        <dbReference type="ARBA" id="ARBA00031472"/>
    </source>
</evidence>
<dbReference type="Pfam" id="PF13411">
    <property type="entry name" value="MerR_1"/>
    <property type="match status" value="1"/>
</dbReference>
<dbReference type="PANTHER" id="PTHR30204">
    <property type="entry name" value="REDOX-CYCLING DRUG-SENSING TRANSCRIPTIONAL ACTIVATOR SOXR"/>
    <property type="match status" value="1"/>
</dbReference>
<dbReference type="RefSeq" id="WP_368391537.1">
    <property type="nucleotide sequence ID" value="NZ_JBFRYC010000003.1"/>
</dbReference>
<evidence type="ECO:0000313" key="9">
    <source>
        <dbReference type="EMBL" id="MEX1661528.1"/>
    </source>
</evidence>
<accession>A0ABV3TKP8</accession>
<dbReference type="InterPro" id="IPR047057">
    <property type="entry name" value="MerR_fam"/>
</dbReference>
<feature type="domain" description="HTH merR-type" evidence="8">
    <location>
        <begin position="1"/>
        <end position="68"/>
    </location>
</feature>
<keyword evidence="5" id="KW-0010">Activator</keyword>
<evidence type="ECO:0000256" key="5">
    <source>
        <dbReference type="ARBA" id="ARBA00023159"/>
    </source>
</evidence>
<reference evidence="9 10" key="1">
    <citation type="journal article" date="2011" name="Int. J. Syst. Evol. Microbiol.">
        <title>Zhongshania antarctica gen. nov., sp. nov. and Zhongshania guokunii sp. nov., gammaproteobacteria respectively isolated from coastal attached (fast) ice and surface seawater of the Antarctic.</title>
        <authorList>
            <person name="Li H.J."/>
            <person name="Zhang X.Y."/>
            <person name="Chen C.X."/>
            <person name="Zhang Y.J."/>
            <person name="Gao Z.M."/>
            <person name="Yu Y."/>
            <person name="Chen X.L."/>
            <person name="Chen B."/>
            <person name="Zhang Y.Z."/>
        </authorList>
    </citation>
    <scope>NUCLEOTIDE SEQUENCE [LARGE SCALE GENOMIC DNA]</scope>
    <source>
        <strain evidence="9 10">15-R06ZXC-3</strain>
    </source>
</reference>
<dbReference type="SUPFAM" id="SSF46955">
    <property type="entry name" value="Putative DNA-binding domain"/>
    <property type="match status" value="1"/>
</dbReference>
<evidence type="ECO:0000256" key="3">
    <source>
        <dbReference type="ARBA" id="ARBA00023008"/>
    </source>
</evidence>
<proteinExistence type="predicted"/>